<name>A0ABV5ARW8_9BACL</name>
<comment type="caution">
    <text evidence="1">The sequence shown here is derived from an EMBL/GenBank/DDBJ whole genome shotgun (WGS) entry which is preliminary data.</text>
</comment>
<dbReference type="SUPFAM" id="SSF52540">
    <property type="entry name" value="P-loop containing nucleoside triphosphate hydrolases"/>
    <property type="match status" value="1"/>
</dbReference>
<evidence type="ECO:0000313" key="2">
    <source>
        <dbReference type="Proteomes" id="UP001580346"/>
    </source>
</evidence>
<dbReference type="Gene3D" id="3.40.50.300">
    <property type="entry name" value="P-loop containing nucleotide triphosphate hydrolases"/>
    <property type="match status" value="1"/>
</dbReference>
<dbReference type="EMBL" id="JBHHMI010000006">
    <property type="protein sequence ID" value="MFB5266970.1"/>
    <property type="molecule type" value="Genomic_DNA"/>
</dbReference>
<gene>
    <name evidence="1" type="ORF">ACE41H_09230</name>
</gene>
<evidence type="ECO:0000313" key="1">
    <source>
        <dbReference type="EMBL" id="MFB5266970.1"/>
    </source>
</evidence>
<keyword evidence="2" id="KW-1185">Reference proteome</keyword>
<protein>
    <submittedName>
        <fullName evidence="1">ParA family protein</fullName>
    </submittedName>
</protein>
<accession>A0ABV5ARW8</accession>
<sequence length="380" mass="42464">MNGLRVVLAVQSREYIEPLLDYLHGSEYAGRIRMTAFSQPDAFCQYMQEAADGKLPDAVVGEAVFFESWKERVESPMTCFLLSEEGRSVAGTIPMRKYQPVPQLLAGIWDECRRRSDGELRMSSREETMVVGVVSASGGIGKTTAALNMAKQLGSAGYSVFYLNLETADSSSLFAPSAEGVTGLSRLLYDMKTRGTNPIESAAAYSMRQHDFKADIFQPLANRKEIAEMACMETCELIKLLAGSGQYDVIIADADAELNARTEAVLQASSRLVWLLADDVVSMHKCRLRLYELESSYKDDYEMLMDKTLFVLNRYAGQQVNELPAEGMVLHGVLPYIPSWKQMDREELLLSSPIYQREIRKLCRELLNEAAVALQEPVRA</sequence>
<dbReference type="Gene3D" id="3.40.50.10850">
    <property type="entry name" value="Ntrc-like two-domain protein"/>
    <property type="match status" value="1"/>
</dbReference>
<proteinExistence type="predicted"/>
<dbReference type="InterPro" id="IPR027417">
    <property type="entry name" value="P-loop_NTPase"/>
</dbReference>
<organism evidence="1 2">
    <name type="scientific">Paenibacillus enshidis</name>
    <dbReference type="NCBI Taxonomy" id="1458439"/>
    <lineage>
        <taxon>Bacteria</taxon>
        <taxon>Bacillati</taxon>
        <taxon>Bacillota</taxon>
        <taxon>Bacilli</taxon>
        <taxon>Bacillales</taxon>
        <taxon>Paenibacillaceae</taxon>
        <taxon>Paenibacillus</taxon>
    </lineage>
</organism>
<dbReference type="RefSeq" id="WP_375354935.1">
    <property type="nucleotide sequence ID" value="NZ_JBHHMI010000006.1"/>
</dbReference>
<dbReference type="Proteomes" id="UP001580346">
    <property type="component" value="Unassembled WGS sequence"/>
</dbReference>
<reference evidence="1 2" key="1">
    <citation type="submission" date="2024-09" db="EMBL/GenBank/DDBJ databases">
        <title>Paenibacillus zeirhizospherea sp. nov., isolated from surface of the maize (Zea mays) roots in a horticulture field, Hungary.</title>
        <authorList>
            <person name="Marton D."/>
            <person name="Farkas M."/>
            <person name="Bedics A."/>
            <person name="Toth E."/>
            <person name="Tancsics A."/>
            <person name="Boka K."/>
            <person name="Maroti G."/>
            <person name="Kriszt B."/>
            <person name="Cserhati M."/>
        </authorList>
    </citation>
    <scope>NUCLEOTIDE SEQUENCE [LARGE SCALE GENOMIC DNA]</scope>
    <source>
        <strain evidence="1 2">KCTC 33519</strain>
    </source>
</reference>